<evidence type="ECO:0000256" key="6">
    <source>
        <dbReference type="RuleBase" id="RU365089"/>
    </source>
</evidence>
<proteinExistence type="inferred from homology"/>
<comment type="function">
    <text evidence="1 6">Required for the transposition of the insertion element.</text>
</comment>
<dbReference type="RefSeq" id="WP_357993935.1">
    <property type="nucleotide sequence ID" value="NZ_JBEYBR010000204.1"/>
</dbReference>
<sequence>MMATLDAVAKKKAEASAEQLAAAELVRMAKQQGLSLTGPDGLLQQFTKTVLETALNEEMTEHLGYEPNQAPEGRESANVRNGTRSKTVLTETTGSVPIEVPRDRDGSFQPQIVRKRQRRLTGVDEIVLSLYARGLTTGEISAHFAEIYGASVSKETVSRITDKVVAEMQEWSSRPLDEVYVAIFIDALVVKVRDGQVANRPIYAAIGVTVTGEKDILGLWAGSGGEGAKFWMSVLTEIRNRGVKDVFFLVCDGLKGLPEVVGNVWPLATVQTCIIHLIRNTFRLAGRQHWDALKRDVKPIYTAVNAKAARSALDELTEKWGTKYGAIVRLWENSWEEFIPFLDYDIEIRRVICSTNAIESLNARYRRAIKARGHFPTEQAALKCLYLVTRSLDPTGAGRARWTMRWKPAVNAFAITFADRWPDARTY</sequence>
<evidence type="ECO:0000313" key="7">
    <source>
        <dbReference type="EMBL" id="MEU2126732.1"/>
    </source>
</evidence>
<keyword evidence="4 6" id="KW-0238">DNA-binding</keyword>
<accession>A0ABV2XLF7</accession>
<evidence type="ECO:0000256" key="2">
    <source>
        <dbReference type="ARBA" id="ARBA00010961"/>
    </source>
</evidence>
<evidence type="ECO:0000256" key="3">
    <source>
        <dbReference type="ARBA" id="ARBA00022578"/>
    </source>
</evidence>
<keyword evidence="8" id="KW-1185">Reference proteome</keyword>
<evidence type="ECO:0000256" key="5">
    <source>
        <dbReference type="ARBA" id="ARBA00023172"/>
    </source>
</evidence>
<keyword evidence="3 6" id="KW-0815">Transposition</keyword>
<protein>
    <recommendedName>
        <fullName evidence="6">Mutator family transposase</fullName>
    </recommendedName>
</protein>
<dbReference type="Pfam" id="PF00872">
    <property type="entry name" value="Transposase_mut"/>
    <property type="match status" value="1"/>
</dbReference>
<reference evidence="7 8" key="1">
    <citation type="submission" date="2024-06" db="EMBL/GenBank/DDBJ databases">
        <title>The Natural Products Discovery Center: Release of the First 8490 Sequenced Strains for Exploring Actinobacteria Biosynthetic Diversity.</title>
        <authorList>
            <person name="Kalkreuter E."/>
            <person name="Kautsar S.A."/>
            <person name="Yang D."/>
            <person name="Bader C.D."/>
            <person name="Teijaro C.N."/>
            <person name="Fluegel L."/>
            <person name="Davis C.M."/>
            <person name="Simpson J.R."/>
            <person name="Lauterbach L."/>
            <person name="Steele A.D."/>
            <person name="Gui C."/>
            <person name="Meng S."/>
            <person name="Li G."/>
            <person name="Viehrig K."/>
            <person name="Ye F."/>
            <person name="Su P."/>
            <person name="Kiefer A.F."/>
            <person name="Nichols A."/>
            <person name="Cepeda A.J."/>
            <person name="Yan W."/>
            <person name="Fan B."/>
            <person name="Jiang Y."/>
            <person name="Adhikari A."/>
            <person name="Zheng C.-J."/>
            <person name="Schuster L."/>
            <person name="Cowan T.M."/>
            <person name="Smanski M.J."/>
            <person name="Chevrette M.G."/>
            <person name="De Carvalho L.P.S."/>
            <person name="Shen B."/>
        </authorList>
    </citation>
    <scope>NUCLEOTIDE SEQUENCE [LARGE SCALE GENOMIC DNA]</scope>
    <source>
        <strain evidence="7 8">NPDC019434</strain>
    </source>
</reference>
<keyword evidence="5 6" id="KW-0233">DNA recombination</keyword>
<gene>
    <name evidence="7" type="ORF">ABZ507_33515</name>
</gene>
<dbReference type="PANTHER" id="PTHR33217:SF8">
    <property type="entry name" value="MUTATOR FAMILY TRANSPOSASE"/>
    <property type="match status" value="1"/>
</dbReference>
<comment type="similarity">
    <text evidence="2 6">Belongs to the transposase mutator family.</text>
</comment>
<keyword evidence="6" id="KW-0814">Transposable element</keyword>
<name>A0ABV2XLF7_9NOCA</name>
<comment type="caution">
    <text evidence="7">The sequence shown here is derived from an EMBL/GenBank/DDBJ whole genome shotgun (WGS) entry which is preliminary data.</text>
</comment>
<dbReference type="Proteomes" id="UP001550535">
    <property type="component" value="Unassembled WGS sequence"/>
</dbReference>
<dbReference type="InterPro" id="IPR001207">
    <property type="entry name" value="Transposase_mutator"/>
</dbReference>
<evidence type="ECO:0000256" key="1">
    <source>
        <dbReference type="ARBA" id="ARBA00002190"/>
    </source>
</evidence>
<evidence type="ECO:0000256" key="4">
    <source>
        <dbReference type="ARBA" id="ARBA00023125"/>
    </source>
</evidence>
<organism evidence="7 8">
    <name type="scientific">Nocardia niwae</name>
    <dbReference type="NCBI Taxonomy" id="626084"/>
    <lineage>
        <taxon>Bacteria</taxon>
        <taxon>Bacillati</taxon>
        <taxon>Actinomycetota</taxon>
        <taxon>Actinomycetes</taxon>
        <taxon>Mycobacteriales</taxon>
        <taxon>Nocardiaceae</taxon>
        <taxon>Nocardia</taxon>
    </lineage>
</organism>
<dbReference type="NCBIfam" id="NF033543">
    <property type="entry name" value="transpos_IS256"/>
    <property type="match status" value="1"/>
</dbReference>
<evidence type="ECO:0000313" key="8">
    <source>
        <dbReference type="Proteomes" id="UP001550535"/>
    </source>
</evidence>
<dbReference type="EMBL" id="JBEYBR010000204">
    <property type="protein sequence ID" value="MEU2126732.1"/>
    <property type="molecule type" value="Genomic_DNA"/>
</dbReference>
<dbReference type="PROSITE" id="PS01007">
    <property type="entry name" value="TRANSPOSASE_MUTATOR"/>
    <property type="match status" value="1"/>
</dbReference>
<dbReference type="PANTHER" id="PTHR33217">
    <property type="entry name" value="TRANSPOSASE FOR INSERTION SEQUENCE ELEMENT IS1081"/>
    <property type="match status" value="1"/>
</dbReference>